<protein>
    <submittedName>
        <fullName evidence="2">Putative secreted peptide</fullName>
    </submittedName>
</protein>
<accession>A0A2M3ZVC7</accession>
<evidence type="ECO:0000313" key="2">
    <source>
        <dbReference type="EMBL" id="MBW32445.1"/>
    </source>
</evidence>
<name>A0A2M3ZVC7_9DIPT</name>
<sequence>MRYHSVGPVLVLAPLALPRPPEVVTWERVRKEQDVWHGRANRAKRPGTIGSTCSVPSIPTRPHLRRHVAK</sequence>
<evidence type="ECO:0000256" key="1">
    <source>
        <dbReference type="SAM" id="MobiDB-lite"/>
    </source>
</evidence>
<dbReference type="EMBL" id="GGFM01011694">
    <property type="protein sequence ID" value="MBW32445.1"/>
    <property type="molecule type" value="Transcribed_RNA"/>
</dbReference>
<reference evidence="2" key="1">
    <citation type="submission" date="2018-01" db="EMBL/GenBank/DDBJ databases">
        <title>An insight into the sialome of Amazonian anophelines.</title>
        <authorList>
            <person name="Ribeiro J.M."/>
            <person name="Scarpassa V."/>
            <person name="Calvo E."/>
        </authorList>
    </citation>
    <scope>NUCLEOTIDE SEQUENCE</scope>
    <source>
        <tissue evidence="2">Salivary glands</tissue>
    </source>
</reference>
<feature type="region of interest" description="Disordered" evidence="1">
    <location>
        <begin position="39"/>
        <end position="70"/>
    </location>
</feature>
<proteinExistence type="predicted"/>
<dbReference type="AlphaFoldDB" id="A0A2M3ZVC7"/>
<organism evidence="2">
    <name type="scientific">Anopheles braziliensis</name>
    <dbReference type="NCBI Taxonomy" id="58242"/>
    <lineage>
        <taxon>Eukaryota</taxon>
        <taxon>Metazoa</taxon>
        <taxon>Ecdysozoa</taxon>
        <taxon>Arthropoda</taxon>
        <taxon>Hexapoda</taxon>
        <taxon>Insecta</taxon>
        <taxon>Pterygota</taxon>
        <taxon>Neoptera</taxon>
        <taxon>Endopterygota</taxon>
        <taxon>Diptera</taxon>
        <taxon>Nematocera</taxon>
        <taxon>Culicoidea</taxon>
        <taxon>Culicidae</taxon>
        <taxon>Anophelinae</taxon>
        <taxon>Anopheles</taxon>
    </lineage>
</organism>